<dbReference type="AlphaFoldDB" id="A0A8H6SE31"/>
<evidence type="ECO:0000256" key="1">
    <source>
        <dbReference type="SAM" id="MobiDB-lite"/>
    </source>
</evidence>
<evidence type="ECO:0000313" key="3">
    <source>
        <dbReference type="EMBL" id="KAF7297248.1"/>
    </source>
</evidence>
<evidence type="ECO:0000256" key="2">
    <source>
        <dbReference type="SAM" id="SignalP"/>
    </source>
</evidence>
<feature type="region of interest" description="Disordered" evidence="1">
    <location>
        <begin position="172"/>
        <end position="229"/>
    </location>
</feature>
<feature type="chain" id="PRO_5034396193" evidence="2">
    <location>
        <begin position="21"/>
        <end position="265"/>
    </location>
</feature>
<keyword evidence="4" id="KW-1185">Reference proteome</keyword>
<feature type="compositionally biased region" description="Polar residues" evidence="1">
    <location>
        <begin position="179"/>
        <end position="205"/>
    </location>
</feature>
<keyword evidence="2" id="KW-0732">Signal</keyword>
<gene>
    <name evidence="3" type="ORF">MIND_00957900</name>
</gene>
<accession>A0A8H6SE31</accession>
<organism evidence="3 4">
    <name type="scientific">Mycena indigotica</name>
    <dbReference type="NCBI Taxonomy" id="2126181"/>
    <lineage>
        <taxon>Eukaryota</taxon>
        <taxon>Fungi</taxon>
        <taxon>Dikarya</taxon>
        <taxon>Basidiomycota</taxon>
        <taxon>Agaricomycotina</taxon>
        <taxon>Agaricomycetes</taxon>
        <taxon>Agaricomycetidae</taxon>
        <taxon>Agaricales</taxon>
        <taxon>Marasmiineae</taxon>
        <taxon>Mycenaceae</taxon>
        <taxon>Mycena</taxon>
    </lineage>
</organism>
<dbReference type="GeneID" id="59348711"/>
<sequence>MPAFSRTLAVFALAAVFAVATPVPRDNLVNCAISTTNGVVQVTEKNVASFQSNAQFMSLNPTFNAVWADCCKKQGFMGETIQQEGTGFRESTPNQQAAAKVQPESQLSQPLKEVQATDNTAIKQIVADTNPATTNKKNSETLAVNLGDNAVKKIEDPKSLPVASTEQKITTLAEKPVSNDPSNQRTQGSSSNPPTSIEETISPNNQQTTAKTQKTTVNESAQPPVVNLPLNLGTDLNKAVSEVKPVEQQLEKAITHAESCDCKKP</sequence>
<dbReference type="EMBL" id="JACAZF010000008">
    <property type="protein sequence ID" value="KAF7297248.1"/>
    <property type="molecule type" value="Genomic_DNA"/>
</dbReference>
<dbReference type="Proteomes" id="UP000636479">
    <property type="component" value="Unassembled WGS sequence"/>
</dbReference>
<feature type="compositionally biased region" description="Low complexity" evidence="1">
    <location>
        <begin position="206"/>
        <end position="216"/>
    </location>
</feature>
<protein>
    <submittedName>
        <fullName evidence="3">Uncharacterized protein</fullName>
    </submittedName>
</protein>
<name>A0A8H6SE31_9AGAR</name>
<feature type="signal peptide" evidence="2">
    <location>
        <begin position="1"/>
        <end position="20"/>
    </location>
</feature>
<proteinExistence type="predicted"/>
<comment type="caution">
    <text evidence="3">The sequence shown here is derived from an EMBL/GenBank/DDBJ whole genome shotgun (WGS) entry which is preliminary data.</text>
</comment>
<evidence type="ECO:0000313" key="4">
    <source>
        <dbReference type="Proteomes" id="UP000636479"/>
    </source>
</evidence>
<dbReference type="RefSeq" id="XP_037217607.1">
    <property type="nucleotide sequence ID" value="XM_037366195.1"/>
</dbReference>
<reference evidence="3" key="1">
    <citation type="submission" date="2020-05" db="EMBL/GenBank/DDBJ databases">
        <title>Mycena genomes resolve the evolution of fungal bioluminescence.</title>
        <authorList>
            <person name="Tsai I.J."/>
        </authorList>
    </citation>
    <scope>NUCLEOTIDE SEQUENCE</scope>
    <source>
        <strain evidence="3">171206Taipei</strain>
    </source>
</reference>